<dbReference type="Pfam" id="PF00994">
    <property type="entry name" value="MoCF_biosynth"/>
    <property type="match status" value="1"/>
</dbReference>
<dbReference type="PROSITE" id="PS01078">
    <property type="entry name" value="MOCF_BIOSYNTHESIS_1"/>
    <property type="match status" value="1"/>
</dbReference>
<dbReference type="EC" id="2.10.1.1" evidence="7"/>
<dbReference type="UniPathway" id="UPA00344"/>
<dbReference type="PANTHER" id="PTHR10192">
    <property type="entry name" value="MOLYBDOPTERIN BIOSYNTHESIS PROTEIN"/>
    <property type="match status" value="1"/>
</dbReference>
<evidence type="ECO:0000259" key="8">
    <source>
        <dbReference type="SMART" id="SM00852"/>
    </source>
</evidence>
<dbReference type="InterPro" id="IPR005110">
    <property type="entry name" value="MoeA_linker/N"/>
</dbReference>
<dbReference type="Gene3D" id="2.170.190.11">
    <property type="entry name" value="Molybdopterin biosynthesis moea protein, domain 3"/>
    <property type="match status" value="1"/>
</dbReference>
<dbReference type="GO" id="GO:0061599">
    <property type="term" value="F:molybdopterin molybdotransferase activity"/>
    <property type="evidence" value="ECO:0007669"/>
    <property type="project" value="UniProtKB-UniRule"/>
</dbReference>
<dbReference type="Pfam" id="PF03454">
    <property type="entry name" value="MoeA_C"/>
    <property type="match status" value="1"/>
</dbReference>
<comment type="caution">
    <text evidence="9">The sequence shown here is derived from an EMBL/GenBank/DDBJ whole genome shotgun (WGS) entry which is preliminary data.</text>
</comment>
<dbReference type="RefSeq" id="WP_111649895.1">
    <property type="nucleotide sequence ID" value="NZ_JACHWI010000005.1"/>
</dbReference>
<dbReference type="InterPro" id="IPR036135">
    <property type="entry name" value="MoeA_linker/N_sf"/>
</dbReference>
<dbReference type="InterPro" id="IPR001453">
    <property type="entry name" value="MoaB/Mog_dom"/>
</dbReference>
<evidence type="ECO:0000256" key="1">
    <source>
        <dbReference type="ARBA" id="ARBA00002901"/>
    </source>
</evidence>
<dbReference type="OrthoDB" id="9804758at2"/>
<keyword evidence="7" id="KW-0460">Magnesium</keyword>
<evidence type="ECO:0000256" key="4">
    <source>
        <dbReference type="ARBA" id="ARBA00022505"/>
    </source>
</evidence>
<protein>
    <recommendedName>
        <fullName evidence="7">Molybdopterin molybdenumtransferase</fullName>
        <ecNumber evidence="7">2.10.1.1</ecNumber>
    </recommendedName>
</protein>
<comment type="pathway">
    <text evidence="2 7">Cofactor biosynthesis; molybdopterin biosynthesis.</text>
</comment>
<dbReference type="Proteomes" id="UP000249341">
    <property type="component" value="Unassembled WGS sequence"/>
</dbReference>
<dbReference type="SUPFAM" id="SSF63882">
    <property type="entry name" value="MoeA N-terminal region -like"/>
    <property type="match status" value="1"/>
</dbReference>
<keyword evidence="7" id="KW-0808">Transferase</keyword>
<dbReference type="SUPFAM" id="SSF63867">
    <property type="entry name" value="MoeA C-terminal domain-like"/>
    <property type="match status" value="1"/>
</dbReference>
<dbReference type="CDD" id="cd00887">
    <property type="entry name" value="MoeA"/>
    <property type="match status" value="1"/>
</dbReference>
<dbReference type="SUPFAM" id="SSF53218">
    <property type="entry name" value="Molybdenum cofactor biosynthesis proteins"/>
    <property type="match status" value="1"/>
</dbReference>
<feature type="domain" description="MoaB/Mog" evidence="8">
    <location>
        <begin position="206"/>
        <end position="349"/>
    </location>
</feature>
<dbReference type="InterPro" id="IPR005111">
    <property type="entry name" value="MoeA_C_domain_IV"/>
</dbReference>
<dbReference type="NCBIfam" id="NF045515">
    <property type="entry name" value="Glp_gephyrin"/>
    <property type="match status" value="1"/>
</dbReference>
<evidence type="ECO:0000313" key="10">
    <source>
        <dbReference type="Proteomes" id="UP000249341"/>
    </source>
</evidence>
<evidence type="ECO:0000256" key="6">
    <source>
        <dbReference type="ARBA" id="ARBA00047317"/>
    </source>
</evidence>
<proteinExistence type="inferred from homology"/>
<name>A0A327ZDF0_9ACTN</name>
<keyword evidence="10" id="KW-1185">Reference proteome</keyword>
<evidence type="ECO:0000256" key="7">
    <source>
        <dbReference type="RuleBase" id="RU365090"/>
    </source>
</evidence>
<gene>
    <name evidence="9" type="ORF">B0I29_106279</name>
</gene>
<evidence type="ECO:0000256" key="5">
    <source>
        <dbReference type="ARBA" id="ARBA00023150"/>
    </source>
</evidence>
<dbReference type="AlphaFoldDB" id="A0A327ZDF0"/>
<dbReference type="Gene3D" id="3.40.980.10">
    <property type="entry name" value="MoaB/Mog-like domain"/>
    <property type="match status" value="1"/>
</dbReference>
<dbReference type="Gene3D" id="2.40.340.10">
    <property type="entry name" value="MoeA, C-terminal, domain IV"/>
    <property type="match status" value="1"/>
</dbReference>
<keyword evidence="5 7" id="KW-0501">Molybdenum cofactor biosynthesis</keyword>
<dbReference type="InterPro" id="IPR038987">
    <property type="entry name" value="MoeA-like"/>
</dbReference>
<dbReference type="InterPro" id="IPR008284">
    <property type="entry name" value="MoCF_biosynth_CS"/>
</dbReference>
<comment type="similarity">
    <text evidence="3 7">Belongs to the MoeA family.</text>
</comment>
<dbReference type="SMART" id="SM00852">
    <property type="entry name" value="MoCF_biosynth"/>
    <property type="match status" value="1"/>
</dbReference>
<keyword evidence="7" id="KW-0479">Metal-binding</keyword>
<dbReference type="GO" id="GO:0006777">
    <property type="term" value="P:Mo-molybdopterin cofactor biosynthetic process"/>
    <property type="evidence" value="ECO:0007669"/>
    <property type="project" value="UniProtKB-UniRule"/>
</dbReference>
<accession>A0A327ZDF0</accession>
<dbReference type="Gene3D" id="3.90.105.10">
    <property type="entry name" value="Molybdopterin biosynthesis moea protein, domain 2"/>
    <property type="match status" value="1"/>
</dbReference>
<dbReference type="InterPro" id="IPR036688">
    <property type="entry name" value="MoeA_C_domain_IV_sf"/>
</dbReference>
<dbReference type="InterPro" id="IPR036425">
    <property type="entry name" value="MoaB/Mog-like_dom_sf"/>
</dbReference>
<evidence type="ECO:0000256" key="2">
    <source>
        <dbReference type="ARBA" id="ARBA00005046"/>
    </source>
</evidence>
<organism evidence="9 10">
    <name type="scientific">Actinoplanes lutulentus</name>
    <dbReference type="NCBI Taxonomy" id="1287878"/>
    <lineage>
        <taxon>Bacteria</taxon>
        <taxon>Bacillati</taxon>
        <taxon>Actinomycetota</taxon>
        <taxon>Actinomycetes</taxon>
        <taxon>Micromonosporales</taxon>
        <taxon>Micromonosporaceae</taxon>
        <taxon>Actinoplanes</taxon>
    </lineage>
</organism>
<dbReference type="Pfam" id="PF03453">
    <property type="entry name" value="MoeA_N"/>
    <property type="match status" value="1"/>
</dbReference>
<evidence type="ECO:0000313" key="9">
    <source>
        <dbReference type="EMBL" id="RAK38010.1"/>
    </source>
</evidence>
<dbReference type="GO" id="GO:0046872">
    <property type="term" value="F:metal ion binding"/>
    <property type="evidence" value="ECO:0007669"/>
    <property type="project" value="UniProtKB-UniRule"/>
</dbReference>
<dbReference type="PANTHER" id="PTHR10192:SF5">
    <property type="entry name" value="GEPHYRIN"/>
    <property type="match status" value="1"/>
</dbReference>
<comment type="function">
    <text evidence="1 7">Catalyzes the insertion of molybdate into adenylated molybdopterin with the concomitant release of AMP.</text>
</comment>
<dbReference type="EMBL" id="QLMJ01000006">
    <property type="protein sequence ID" value="RAK38010.1"/>
    <property type="molecule type" value="Genomic_DNA"/>
</dbReference>
<comment type="catalytic activity">
    <reaction evidence="6">
        <text>adenylyl-molybdopterin + molybdate = Mo-molybdopterin + AMP + H(+)</text>
        <dbReference type="Rhea" id="RHEA:35047"/>
        <dbReference type="ChEBI" id="CHEBI:15378"/>
        <dbReference type="ChEBI" id="CHEBI:36264"/>
        <dbReference type="ChEBI" id="CHEBI:62727"/>
        <dbReference type="ChEBI" id="CHEBI:71302"/>
        <dbReference type="ChEBI" id="CHEBI:456215"/>
        <dbReference type="EC" id="2.10.1.1"/>
    </reaction>
</comment>
<reference evidence="9 10" key="1">
    <citation type="submission" date="2018-06" db="EMBL/GenBank/DDBJ databases">
        <title>Genomic Encyclopedia of Type Strains, Phase III (KMG-III): the genomes of soil and plant-associated and newly described type strains.</title>
        <authorList>
            <person name="Whitman W."/>
        </authorList>
    </citation>
    <scope>NUCLEOTIDE SEQUENCE [LARGE SCALE GENOMIC DNA]</scope>
    <source>
        <strain evidence="9 10">CGMCC 4.7090</strain>
    </source>
</reference>
<evidence type="ECO:0000256" key="3">
    <source>
        <dbReference type="ARBA" id="ARBA00010763"/>
    </source>
</evidence>
<dbReference type="GO" id="GO:0005829">
    <property type="term" value="C:cytosol"/>
    <property type="evidence" value="ECO:0007669"/>
    <property type="project" value="TreeGrafter"/>
</dbReference>
<keyword evidence="4 7" id="KW-0500">Molybdenum</keyword>
<comment type="cofactor">
    <cofactor evidence="7">
        <name>Mg(2+)</name>
        <dbReference type="ChEBI" id="CHEBI:18420"/>
    </cofactor>
</comment>
<sequence>MTATADAEAAANELMPLAEYLGSVLRRLRALPPLDLDLTQAHGNVLAADVFAPHPFPAFDQAAIDGYAARWEDLAGAGRIGSHPSSLPKFDNKGRTVRLNVVGDLGAASWRPVRLTPGTCFSVAAGAPLPMGADVVVPVHWTDQGMAAVEILHAPKRGSGVRRAGEEISVGQVLARAGTYVSPPMVATFAASGIGHVMVRPSPRVVVVATGDELVDVGRPSQPGQVVDANSHALTAAAVEAGALAYRIGICDDDPEGLRGLLEDQTLRADLIITTGGTGTGPGDMLRRVLSRPGTGRGKVDFTDVALSPGTSLGFGTVGGEEVPVVCLPGEPGAALIGFEVLAWPVIQLLAGAEPVFRHSVKAHLLETVSSPGGLREFRPAHVAERRGGGHTVQPLAGGPYTLSGLSEANGLLVLGERVTTAAAGSTVDVLLLDRRR</sequence>